<evidence type="ECO:0000313" key="2">
    <source>
        <dbReference type="Proteomes" id="UP000607653"/>
    </source>
</evidence>
<protein>
    <submittedName>
        <fullName evidence="1">Uncharacterized protein</fullName>
    </submittedName>
</protein>
<name>A0A822Y6Z7_NELNU</name>
<proteinExistence type="predicted"/>
<comment type="caution">
    <text evidence="1">The sequence shown here is derived from an EMBL/GenBank/DDBJ whole genome shotgun (WGS) entry which is preliminary data.</text>
</comment>
<dbReference type="AlphaFoldDB" id="A0A822Y6Z7"/>
<evidence type="ECO:0000313" key="1">
    <source>
        <dbReference type="EMBL" id="DAD27381.1"/>
    </source>
</evidence>
<accession>A0A822Y6Z7</accession>
<reference evidence="1 2" key="1">
    <citation type="journal article" date="2020" name="Mol. Biol. Evol.">
        <title>Distinct Expression and Methylation Patterns for Genes with Different Fates following a Single Whole-Genome Duplication in Flowering Plants.</title>
        <authorList>
            <person name="Shi T."/>
            <person name="Rahmani R.S."/>
            <person name="Gugger P.F."/>
            <person name="Wang M."/>
            <person name="Li H."/>
            <person name="Zhang Y."/>
            <person name="Li Z."/>
            <person name="Wang Q."/>
            <person name="Van de Peer Y."/>
            <person name="Marchal K."/>
            <person name="Chen J."/>
        </authorList>
    </citation>
    <scope>NUCLEOTIDE SEQUENCE [LARGE SCALE GENOMIC DNA]</scope>
    <source>
        <tissue evidence="1">Leaf</tissue>
    </source>
</reference>
<organism evidence="1 2">
    <name type="scientific">Nelumbo nucifera</name>
    <name type="common">Sacred lotus</name>
    <dbReference type="NCBI Taxonomy" id="4432"/>
    <lineage>
        <taxon>Eukaryota</taxon>
        <taxon>Viridiplantae</taxon>
        <taxon>Streptophyta</taxon>
        <taxon>Embryophyta</taxon>
        <taxon>Tracheophyta</taxon>
        <taxon>Spermatophyta</taxon>
        <taxon>Magnoliopsida</taxon>
        <taxon>Proteales</taxon>
        <taxon>Nelumbonaceae</taxon>
        <taxon>Nelumbo</taxon>
    </lineage>
</organism>
<sequence length="85" mass="9283">MLDGRPDVRSIVWPSVTGNCSYCKAFKGSTIKELQIDVNDCNCGVECHVVLTENDEVSDMIVNVFTANVDLMAASAEVLALDWQS</sequence>
<dbReference type="Proteomes" id="UP000607653">
    <property type="component" value="Unassembled WGS sequence"/>
</dbReference>
<dbReference type="EMBL" id="DUZY01000002">
    <property type="protein sequence ID" value="DAD27381.1"/>
    <property type="molecule type" value="Genomic_DNA"/>
</dbReference>
<gene>
    <name evidence="1" type="ORF">HUJ06_028849</name>
</gene>
<keyword evidence="2" id="KW-1185">Reference proteome</keyword>